<accession>A0A252F731</accession>
<organism evidence="1 2">
    <name type="scientific">Butyricicoccus porcorum</name>
    <dbReference type="NCBI Taxonomy" id="1945634"/>
    <lineage>
        <taxon>Bacteria</taxon>
        <taxon>Bacillati</taxon>
        <taxon>Bacillota</taxon>
        <taxon>Clostridia</taxon>
        <taxon>Eubacteriales</taxon>
        <taxon>Butyricicoccaceae</taxon>
        <taxon>Butyricicoccus</taxon>
    </lineage>
</organism>
<keyword evidence="2" id="KW-1185">Reference proteome</keyword>
<proteinExistence type="predicted"/>
<comment type="caution">
    <text evidence="1">The sequence shown here is derived from an EMBL/GenBank/DDBJ whole genome shotgun (WGS) entry which is preliminary data.</text>
</comment>
<dbReference type="Proteomes" id="UP000194903">
    <property type="component" value="Unassembled WGS sequence"/>
</dbReference>
<dbReference type="AlphaFoldDB" id="A0A252F731"/>
<dbReference type="RefSeq" id="WP_087017632.1">
    <property type="nucleotide sequence ID" value="NZ_NHOC01000002.1"/>
</dbReference>
<gene>
    <name evidence="1" type="ORF">CBW42_03095</name>
</gene>
<dbReference type="EMBL" id="NHOC01000002">
    <property type="protein sequence ID" value="OUM21564.1"/>
    <property type="molecule type" value="Genomic_DNA"/>
</dbReference>
<evidence type="ECO:0000313" key="1">
    <source>
        <dbReference type="EMBL" id="OUM21564.1"/>
    </source>
</evidence>
<reference evidence="1 2" key="1">
    <citation type="submission" date="2017-05" db="EMBL/GenBank/DDBJ databases">
        <title>Butyricicoccus porcorum sp. nov. a butyrate-producing bacterium from the swine intestinal tract.</title>
        <authorList>
            <person name="Trachsel J."/>
            <person name="Humphrey S."/>
            <person name="Allen H.K."/>
        </authorList>
    </citation>
    <scope>NUCLEOTIDE SEQUENCE [LARGE SCALE GENOMIC DNA]</scope>
    <source>
        <strain evidence="1">BB10</strain>
    </source>
</reference>
<evidence type="ECO:0000313" key="2">
    <source>
        <dbReference type="Proteomes" id="UP000194903"/>
    </source>
</evidence>
<sequence>MKRTPTNEATGWVAVAQHYGLYAQLNKLIEEVSEYMQADALFGAGALTEDALVSEIADVFAVSQQVDYLLGDATGELEDLISRASRAVLPAQSVNPVVLYGSAVIYTLSRACSRYYRVDRSEVLVPLSNLLAYDNA</sequence>
<protein>
    <submittedName>
        <fullName evidence="1">Uncharacterized protein</fullName>
    </submittedName>
</protein>
<name>A0A252F731_9FIRM</name>